<evidence type="ECO:0000256" key="1">
    <source>
        <dbReference type="SAM" id="SignalP"/>
    </source>
</evidence>
<organism evidence="2 3">
    <name type="scientific">Shewanella electrodiphila</name>
    <dbReference type="NCBI Taxonomy" id="934143"/>
    <lineage>
        <taxon>Bacteria</taxon>
        <taxon>Pseudomonadati</taxon>
        <taxon>Pseudomonadota</taxon>
        <taxon>Gammaproteobacteria</taxon>
        <taxon>Alteromonadales</taxon>
        <taxon>Shewanellaceae</taxon>
        <taxon>Shewanella</taxon>
    </lineage>
</organism>
<name>A0ABT0KNI8_9GAMM</name>
<comment type="caution">
    <text evidence="2">The sequence shown here is derived from an EMBL/GenBank/DDBJ whole genome shotgun (WGS) entry which is preliminary data.</text>
</comment>
<dbReference type="Proteomes" id="UP001202134">
    <property type="component" value="Unassembled WGS sequence"/>
</dbReference>
<feature type="signal peptide" evidence="1">
    <location>
        <begin position="1"/>
        <end position="20"/>
    </location>
</feature>
<dbReference type="EMBL" id="JAKIKU010000004">
    <property type="protein sequence ID" value="MCL1045420.1"/>
    <property type="molecule type" value="Genomic_DNA"/>
</dbReference>
<evidence type="ECO:0000313" key="2">
    <source>
        <dbReference type="EMBL" id="MCL1045420.1"/>
    </source>
</evidence>
<keyword evidence="1" id="KW-0732">Signal</keyword>
<sequence>MRIRITIIFLTALVSSNAQSNNTPPPYWDKLQKCESLNGEYGHVKAFEHLVKKGTRPTLCFVISGHSKEAFLELRRNAITDNDRVYISEIPKPWLGVGTYIPSLPFKTIDTDHDYPATYIALTEELGYTENEKIAINISFNVADHDREFFFFYNQDEHGAFLGSISLFTEDEPAEISHVEQGYINRVRD</sequence>
<protein>
    <submittedName>
        <fullName evidence="2">Uncharacterized protein</fullName>
    </submittedName>
</protein>
<reference evidence="2 3" key="1">
    <citation type="submission" date="2022-01" db="EMBL/GenBank/DDBJ databases">
        <title>Whole genome-based taxonomy of the Shewanellaceae.</title>
        <authorList>
            <person name="Martin-Rodriguez A.J."/>
        </authorList>
    </citation>
    <scope>NUCLEOTIDE SEQUENCE [LARGE SCALE GENOMIC DNA]</scope>
    <source>
        <strain evidence="2 3">DSM 24955</strain>
    </source>
</reference>
<keyword evidence="3" id="KW-1185">Reference proteome</keyword>
<gene>
    <name evidence="2" type="ORF">L2737_08785</name>
</gene>
<evidence type="ECO:0000313" key="3">
    <source>
        <dbReference type="Proteomes" id="UP001202134"/>
    </source>
</evidence>
<dbReference type="RefSeq" id="WP_248955486.1">
    <property type="nucleotide sequence ID" value="NZ_JAKIKU010000004.1"/>
</dbReference>
<accession>A0ABT0KNI8</accession>
<feature type="chain" id="PRO_5045488125" evidence="1">
    <location>
        <begin position="21"/>
        <end position="189"/>
    </location>
</feature>
<proteinExistence type="predicted"/>